<evidence type="ECO:0008006" key="3">
    <source>
        <dbReference type="Google" id="ProtNLM"/>
    </source>
</evidence>
<organism evidence="1 2">
    <name type="scientific">Enterobacter phage Ec_L1</name>
    <dbReference type="NCBI Taxonomy" id="2070180"/>
    <lineage>
        <taxon>Viruses</taxon>
        <taxon>Duplodnaviria</taxon>
        <taxon>Heunggongvirae</taxon>
        <taxon>Uroviricota</taxon>
        <taxon>Caudoviricetes</taxon>
        <taxon>Drexlerviridae</taxon>
        <taxon>Eclunavirus</taxon>
        <taxon>Eclunavirus EcL1</taxon>
    </lineage>
</organism>
<gene>
    <name evidence="1" type="ORF">Ec68</name>
</gene>
<reference evidence="1 2" key="1">
    <citation type="submission" date="2017-12" db="EMBL/GenBank/DDBJ databases">
        <title>Genomic analysis of a novel phage Ec_L1 lytic to Enterobacter cloacae.</title>
        <authorList>
            <person name="Li Z."/>
            <person name="Ren H."/>
            <person name="Xu Y."/>
        </authorList>
    </citation>
    <scope>NUCLEOTIDE SEQUENCE [LARGE SCALE GENOMIC DNA]</scope>
</reference>
<evidence type="ECO:0000313" key="1">
    <source>
        <dbReference type="EMBL" id="AUV57182.1"/>
    </source>
</evidence>
<keyword evidence="2" id="KW-1185">Reference proteome</keyword>
<protein>
    <recommendedName>
        <fullName evidence="3">Neck protein</fullName>
    </recommendedName>
</protein>
<name>A0A2P0W9Y8_9CAUD</name>
<proteinExistence type="predicted"/>
<accession>A0A2P0W9Y8</accession>
<evidence type="ECO:0000313" key="2">
    <source>
        <dbReference type="Proteomes" id="UP000241856"/>
    </source>
</evidence>
<dbReference type="Proteomes" id="UP000241856">
    <property type="component" value="Segment"/>
</dbReference>
<dbReference type="EMBL" id="MG732930">
    <property type="protein sequence ID" value="AUV57182.1"/>
    <property type="molecule type" value="Genomic_DNA"/>
</dbReference>
<sequence>MANYTIKQFHSTVDEWIKAAENNLFEVVKIACSDIHRDLVMNSPVDTGRFRGNWQITYNHMPLYALNQYDKEGAKTIAEGQRVLNLFGKGSGITTIYFSNMLIYANALEYGHSKQAPAGVLGIVAVRLRSYFAKAVREARAK</sequence>
<dbReference type="OrthoDB" id="16937at10239"/>